<evidence type="ECO:0000313" key="4">
    <source>
        <dbReference type="WBParaSite" id="GPUH_0000033101-mRNA-1"/>
    </source>
</evidence>
<proteinExistence type="predicted"/>
<dbReference type="OrthoDB" id="10063879at2759"/>
<keyword evidence="1" id="KW-1133">Transmembrane helix</keyword>
<evidence type="ECO:0000313" key="3">
    <source>
        <dbReference type="Proteomes" id="UP000271098"/>
    </source>
</evidence>
<accession>A0A183CV41</accession>
<reference evidence="2 3" key="2">
    <citation type="submission" date="2018-11" db="EMBL/GenBank/DDBJ databases">
        <authorList>
            <consortium name="Pathogen Informatics"/>
        </authorList>
    </citation>
    <scope>NUCLEOTIDE SEQUENCE [LARGE SCALE GENOMIC DNA]</scope>
</reference>
<name>A0A183CV41_9BILA</name>
<reference evidence="4" key="1">
    <citation type="submission" date="2016-06" db="UniProtKB">
        <authorList>
            <consortium name="WormBaseParasite"/>
        </authorList>
    </citation>
    <scope>IDENTIFICATION</scope>
</reference>
<evidence type="ECO:0000256" key="1">
    <source>
        <dbReference type="SAM" id="Phobius"/>
    </source>
</evidence>
<dbReference type="EMBL" id="UYRT01000271">
    <property type="protein sequence ID" value="VDK27881.1"/>
    <property type="molecule type" value="Genomic_DNA"/>
</dbReference>
<feature type="transmembrane region" description="Helical" evidence="1">
    <location>
        <begin position="126"/>
        <end position="142"/>
    </location>
</feature>
<organism evidence="4">
    <name type="scientific">Gongylonema pulchrum</name>
    <dbReference type="NCBI Taxonomy" id="637853"/>
    <lineage>
        <taxon>Eukaryota</taxon>
        <taxon>Metazoa</taxon>
        <taxon>Ecdysozoa</taxon>
        <taxon>Nematoda</taxon>
        <taxon>Chromadorea</taxon>
        <taxon>Rhabditida</taxon>
        <taxon>Spirurina</taxon>
        <taxon>Spiruromorpha</taxon>
        <taxon>Spiruroidea</taxon>
        <taxon>Gongylonematidae</taxon>
        <taxon>Gongylonema</taxon>
    </lineage>
</organism>
<gene>
    <name evidence="2" type="ORF">GPUH_LOCUS332</name>
</gene>
<keyword evidence="3" id="KW-1185">Reference proteome</keyword>
<evidence type="ECO:0000313" key="2">
    <source>
        <dbReference type="EMBL" id="VDK27881.1"/>
    </source>
</evidence>
<sequence length="144" mass="15297">MDNVRSNAQFCWRRTKECCADIWSWLTWFTMSLLDLCGLAPSARRAAAGKNRDIERGGVGGATGKVATELGPGDLARMSDSGKKISGIGGGAGAGGAGTQVHKVIMVGTGGVGKSALTLQFMYDEVSFAVFLLFFWGSLFSFRF</sequence>
<keyword evidence="1" id="KW-0472">Membrane</keyword>
<protein>
    <submittedName>
        <fullName evidence="4">Small monomeric GTPase</fullName>
    </submittedName>
</protein>
<dbReference type="WBParaSite" id="GPUH_0000033101-mRNA-1">
    <property type="protein sequence ID" value="GPUH_0000033101-mRNA-1"/>
    <property type="gene ID" value="GPUH_0000033101"/>
</dbReference>
<dbReference type="AlphaFoldDB" id="A0A183CV41"/>
<keyword evidence="1" id="KW-0812">Transmembrane</keyword>
<dbReference type="Proteomes" id="UP000271098">
    <property type="component" value="Unassembled WGS sequence"/>
</dbReference>